<dbReference type="InterPro" id="IPR009061">
    <property type="entry name" value="DNA-bd_dom_put_sf"/>
</dbReference>
<dbReference type="SUPFAM" id="SSF46955">
    <property type="entry name" value="Putative DNA-binding domain"/>
    <property type="match status" value="1"/>
</dbReference>
<protein>
    <submittedName>
        <fullName evidence="2">Helix-turn-helix domain-containing protein</fullName>
    </submittedName>
</protein>
<dbReference type="EMBL" id="VJWX01000174">
    <property type="protein sequence ID" value="TVT48106.1"/>
    <property type="molecule type" value="Genomic_DNA"/>
</dbReference>
<dbReference type="RefSeq" id="WP_144589899.1">
    <property type="nucleotide sequence ID" value="NZ_VJWX01000174.1"/>
</dbReference>
<evidence type="ECO:0000259" key="1">
    <source>
        <dbReference type="Pfam" id="PF12728"/>
    </source>
</evidence>
<evidence type="ECO:0000313" key="3">
    <source>
        <dbReference type="Proteomes" id="UP000320011"/>
    </source>
</evidence>
<proteinExistence type="predicted"/>
<evidence type="ECO:0000313" key="2">
    <source>
        <dbReference type="EMBL" id="TVT48106.1"/>
    </source>
</evidence>
<organism evidence="2 3">
    <name type="scientific">Amycolatopsis rhizosphaerae</name>
    <dbReference type="NCBI Taxonomy" id="2053003"/>
    <lineage>
        <taxon>Bacteria</taxon>
        <taxon>Bacillati</taxon>
        <taxon>Actinomycetota</taxon>
        <taxon>Actinomycetes</taxon>
        <taxon>Pseudonocardiales</taxon>
        <taxon>Pseudonocardiaceae</taxon>
        <taxon>Amycolatopsis</taxon>
    </lineage>
</organism>
<dbReference type="AlphaFoldDB" id="A0A558CH39"/>
<dbReference type="OrthoDB" id="3297680at2"/>
<feature type="domain" description="Helix-turn-helix" evidence="1">
    <location>
        <begin position="13"/>
        <end position="66"/>
    </location>
</feature>
<dbReference type="Proteomes" id="UP000320011">
    <property type="component" value="Unassembled WGS sequence"/>
</dbReference>
<sequence length="74" mass="8369">MNSEGIRLLNGRWYNTEELANLLGVDASTVRRWRTARPPQGPPFVQVSERVTMYNALDVEAWLRSKRVDPAAAA</sequence>
<dbReference type="Gene3D" id="1.10.10.10">
    <property type="entry name" value="Winged helix-like DNA-binding domain superfamily/Winged helix DNA-binding domain"/>
    <property type="match status" value="1"/>
</dbReference>
<gene>
    <name evidence="2" type="ORF">FNH05_18220</name>
</gene>
<dbReference type="InterPro" id="IPR041657">
    <property type="entry name" value="HTH_17"/>
</dbReference>
<name>A0A558CH39_9PSEU</name>
<reference evidence="2 3" key="1">
    <citation type="submission" date="2019-07" db="EMBL/GenBank/DDBJ databases">
        <authorList>
            <person name="Duangmal K."/>
            <person name="Teo W.F.A."/>
        </authorList>
    </citation>
    <scope>NUCLEOTIDE SEQUENCE [LARGE SCALE GENOMIC DNA]</scope>
    <source>
        <strain evidence="2 3">TBRC 6029</strain>
    </source>
</reference>
<reference evidence="2 3" key="2">
    <citation type="submission" date="2019-08" db="EMBL/GenBank/DDBJ databases">
        <title>Amycolatopsis acidicola sp. nov., isolated from peat swamp forest soil.</title>
        <authorList>
            <person name="Srisuk N."/>
        </authorList>
    </citation>
    <scope>NUCLEOTIDE SEQUENCE [LARGE SCALE GENOMIC DNA]</scope>
    <source>
        <strain evidence="2 3">TBRC 6029</strain>
    </source>
</reference>
<keyword evidence="3" id="KW-1185">Reference proteome</keyword>
<dbReference type="InterPro" id="IPR036388">
    <property type="entry name" value="WH-like_DNA-bd_sf"/>
</dbReference>
<accession>A0A558CH39</accession>
<dbReference type="Pfam" id="PF12728">
    <property type="entry name" value="HTH_17"/>
    <property type="match status" value="1"/>
</dbReference>
<comment type="caution">
    <text evidence="2">The sequence shown here is derived from an EMBL/GenBank/DDBJ whole genome shotgun (WGS) entry which is preliminary data.</text>
</comment>